<feature type="region of interest" description="Disordered" evidence="1">
    <location>
        <begin position="153"/>
        <end position="180"/>
    </location>
</feature>
<accession>A0A165F7D5</accession>
<dbReference type="AlphaFoldDB" id="A0A165F7D5"/>
<proteinExistence type="predicted"/>
<dbReference type="InParanoid" id="A0A165F7D5"/>
<evidence type="ECO:0000313" key="3">
    <source>
        <dbReference type="Proteomes" id="UP000077266"/>
    </source>
</evidence>
<evidence type="ECO:0000256" key="1">
    <source>
        <dbReference type="SAM" id="MobiDB-lite"/>
    </source>
</evidence>
<evidence type="ECO:0000313" key="2">
    <source>
        <dbReference type="EMBL" id="KZV88515.1"/>
    </source>
</evidence>
<dbReference type="EMBL" id="KV426098">
    <property type="protein sequence ID" value="KZV88515.1"/>
    <property type="molecule type" value="Genomic_DNA"/>
</dbReference>
<gene>
    <name evidence="2" type="ORF">EXIGLDRAFT_722623</name>
</gene>
<feature type="compositionally biased region" description="Basic and acidic residues" evidence="1">
    <location>
        <begin position="153"/>
        <end position="164"/>
    </location>
</feature>
<protein>
    <submittedName>
        <fullName evidence="2">Uncharacterized protein</fullName>
    </submittedName>
</protein>
<reference evidence="2 3" key="1">
    <citation type="journal article" date="2016" name="Mol. Biol. Evol.">
        <title>Comparative Genomics of Early-Diverging Mushroom-Forming Fungi Provides Insights into the Origins of Lignocellulose Decay Capabilities.</title>
        <authorList>
            <person name="Nagy L.G."/>
            <person name="Riley R."/>
            <person name="Tritt A."/>
            <person name="Adam C."/>
            <person name="Daum C."/>
            <person name="Floudas D."/>
            <person name="Sun H."/>
            <person name="Yadav J.S."/>
            <person name="Pangilinan J."/>
            <person name="Larsson K.H."/>
            <person name="Matsuura K."/>
            <person name="Barry K."/>
            <person name="Labutti K."/>
            <person name="Kuo R."/>
            <person name="Ohm R.A."/>
            <person name="Bhattacharya S.S."/>
            <person name="Shirouzu T."/>
            <person name="Yoshinaga Y."/>
            <person name="Martin F.M."/>
            <person name="Grigoriev I.V."/>
            <person name="Hibbett D.S."/>
        </authorList>
    </citation>
    <scope>NUCLEOTIDE SEQUENCE [LARGE SCALE GENOMIC DNA]</scope>
    <source>
        <strain evidence="2 3">HHB12029</strain>
    </source>
</reference>
<organism evidence="2 3">
    <name type="scientific">Exidia glandulosa HHB12029</name>
    <dbReference type="NCBI Taxonomy" id="1314781"/>
    <lineage>
        <taxon>Eukaryota</taxon>
        <taxon>Fungi</taxon>
        <taxon>Dikarya</taxon>
        <taxon>Basidiomycota</taxon>
        <taxon>Agaricomycotina</taxon>
        <taxon>Agaricomycetes</taxon>
        <taxon>Auriculariales</taxon>
        <taxon>Exidiaceae</taxon>
        <taxon>Exidia</taxon>
    </lineage>
</organism>
<sequence length="331" mass="36906">MSVVVDFPQSAALPCPYGAFVVVELDPLASTGALNDGYATLQASQLHTQKYLAIVHRPLIIRPQLRLTLHLVGQGLPHPEWASIPIHSFMPEQQSHTRPAVRASGPLPVENSYVHTGLSLDCTVSQLFESCAVEVRLSDEDMTKLITTNSHDKRMLEDGGHECNSDTDSSWSGSEEDSVADSLEVPEAIHAVSEPFFRVWRDLSVLDSTRPGQPDELHRELAELESIRWEWYHRTHAVADPDVAIARLDEWRMGVDSKTPGSVMAALISPATHDSLSTLASDWTSVSRSRPLDTDLSRTASPTRPPGRTRILKEIHRILWIPIKFIRRRLL</sequence>
<keyword evidence="3" id="KW-1185">Reference proteome</keyword>
<name>A0A165F7D5_EXIGL</name>
<dbReference type="Proteomes" id="UP000077266">
    <property type="component" value="Unassembled WGS sequence"/>
</dbReference>